<proteinExistence type="predicted"/>
<dbReference type="InterPro" id="IPR013922">
    <property type="entry name" value="Cyclin_PHO80-like"/>
</dbReference>
<dbReference type="GO" id="GO:0016538">
    <property type="term" value="F:cyclin-dependent protein serine/threonine kinase regulator activity"/>
    <property type="evidence" value="ECO:0007669"/>
    <property type="project" value="TreeGrafter"/>
</dbReference>
<sequence>MSVGIPPSTSLFLPSPAHGSRSRRALRPPTGITLPKLPLHIDEFARLGSGLRTPPVEEMSTTFQPALANYGSHAMHDYPPVVPQAARSKAAINDSRNPGYYRYPSQQQHHQAQPHPHHHQQSQQVNLQVPFPSDPSNNSSLSSVTQASSGSRLATGPSTPASGSTASAQIEGSISRRGSETLIYHSMQIPKCIAPAGGNLADFAAQMTCLFWFESIEGLNQALSIRSTPSAQISRLPTLAKPYDQFRKWVSNVLSTTQVTQNVILLALLFIYRLKMSTPQIKGRGGSEYRLLTVALMLGNKFLDDNTYTNKTWAEVSCFAVHEIHVMEVEFLSNMRYNLLATKDQWEEWLDKLSCFHEYYERAARIPASPIAVPSPSSNVYSPVPSPTSSMHPTTNLPTTPTVTNFSPTSTQSQNWNAYNTNTVSPLAMKPTIPFPVSRKRSPEGDVVDHPAKRPAPHRAPPVIAVPMVPSRHSNTHVEASRLPVPRLALVTDQTPPAQAYPNGNGYTQAQAQAQTSQPMVQTPRGHVSLPPLHTGVRAMATVYPAPVTMAHQQPTLPATTSVNLSTGYTSHAPVNYGAPNKHHSPGSLGHYNSSPMAEHFSQASAVPTPMAHTPISHSPSVYLQQRPSPYKPVRHVNTLLYPPPSASLDQYHLSVPVPPAQMHYQPLGRRNDLRTGIVPEFLVFNQRQYQKMPAQSLGPYPS</sequence>
<dbReference type="PANTHER" id="PTHR15615:SF118">
    <property type="entry name" value="CYCLIN, HYPOTHETICAL (EUROFUNG)"/>
    <property type="match status" value="1"/>
</dbReference>
<dbReference type="SUPFAM" id="SSF47954">
    <property type="entry name" value="Cyclin-like"/>
    <property type="match status" value="1"/>
</dbReference>
<dbReference type="AlphaFoldDB" id="A0A9P8WCQ7"/>
<dbReference type="GO" id="GO:0019901">
    <property type="term" value="F:protein kinase binding"/>
    <property type="evidence" value="ECO:0007669"/>
    <property type="project" value="InterPro"/>
</dbReference>
<keyword evidence="3" id="KW-1185">Reference proteome</keyword>
<reference evidence="2 3" key="1">
    <citation type="journal article" date="2021" name="Nat. Commun.">
        <title>Genetic determinants of endophytism in the Arabidopsis root mycobiome.</title>
        <authorList>
            <person name="Mesny F."/>
            <person name="Miyauchi S."/>
            <person name="Thiergart T."/>
            <person name="Pickel B."/>
            <person name="Atanasova L."/>
            <person name="Karlsson M."/>
            <person name="Huettel B."/>
            <person name="Barry K.W."/>
            <person name="Haridas S."/>
            <person name="Chen C."/>
            <person name="Bauer D."/>
            <person name="Andreopoulos W."/>
            <person name="Pangilinan J."/>
            <person name="LaButti K."/>
            <person name="Riley R."/>
            <person name="Lipzen A."/>
            <person name="Clum A."/>
            <person name="Drula E."/>
            <person name="Henrissat B."/>
            <person name="Kohler A."/>
            <person name="Grigoriev I.V."/>
            <person name="Martin F.M."/>
            <person name="Hacquard S."/>
        </authorList>
    </citation>
    <scope>NUCLEOTIDE SEQUENCE [LARGE SCALE GENOMIC DNA]</scope>
    <source>
        <strain evidence="2 3">MPI-CAGE-CH-0241</strain>
    </source>
</reference>
<dbReference type="PANTHER" id="PTHR15615">
    <property type="match status" value="1"/>
</dbReference>
<feature type="region of interest" description="Disordered" evidence="1">
    <location>
        <begin position="1"/>
        <end position="31"/>
    </location>
</feature>
<feature type="compositionally biased region" description="Low complexity" evidence="1">
    <location>
        <begin position="134"/>
        <end position="168"/>
    </location>
</feature>
<dbReference type="Gene3D" id="1.10.472.10">
    <property type="entry name" value="Cyclin-like"/>
    <property type="match status" value="1"/>
</dbReference>
<comment type="caution">
    <text evidence="2">The sequence shown here is derived from an EMBL/GenBank/DDBJ whole genome shotgun (WGS) entry which is preliminary data.</text>
</comment>
<feature type="region of interest" description="Disordered" evidence="1">
    <location>
        <begin position="430"/>
        <end position="463"/>
    </location>
</feature>
<protein>
    <submittedName>
        <fullName evidence="2">Uncharacterized protein</fullName>
    </submittedName>
</protein>
<dbReference type="CDD" id="cd20557">
    <property type="entry name" value="CYCLIN_ScPCL1-like"/>
    <property type="match status" value="1"/>
</dbReference>
<dbReference type="OrthoDB" id="244495at2759"/>
<feature type="region of interest" description="Disordered" evidence="1">
    <location>
        <begin position="94"/>
        <end position="172"/>
    </location>
</feature>
<dbReference type="Pfam" id="PF08613">
    <property type="entry name" value="Cyclin"/>
    <property type="match status" value="1"/>
</dbReference>
<accession>A0A9P8WCQ7</accession>
<feature type="compositionally biased region" description="Basic and acidic residues" evidence="1">
    <location>
        <begin position="441"/>
        <end position="452"/>
    </location>
</feature>
<evidence type="ECO:0000313" key="3">
    <source>
        <dbReference type="Proteomes" id="UP000777438"/>
    </source>
</evidence>
<gene>
    <name evidence="2" type="ORF">B0T10DRAFT_270122</name>
</gene>
<dbReference type="GO" id="GO:0005634">
    <property type="term" value="C:nucleus"/>
    <property type="evidence" value="ECO:0007669"/>
    <property type="project" value="TreeGrafter"/>
</dbReference>
<evidence type="ECO:0000313" key="2">
    <source>
        <dbReference type="EMBL" id="KAH6893306.1"/>
    </source>
</evidence>
<dbReference type="GO" id="GO:0000307">
    <property type="term" value="C:cyclin-dependent protein kinase holoenzyme complex"/>
    <property type="evidence" value="ECO:0007669"/>
    <property type="project" value="TreeGrafter"/>
</dbReference>
<dbReference type="Proteomes" id="UP000777438">
    <property type="component" value="Unassembled WGS sequence"/>
</dbReference>
<feature type="compositionally biased region" description="Low complexity" evidence="1">
    <location>
        <begin position="104"/>
        <end position="114"/>
    </location>
</feature>
<dbReference type="EMBL" id="JAGPYM010000006">
    <property type="protein sequence ID" value="KAH6893306.1"/>
    <property type="molecule type" value="Genomic_DNA"/>
</dbReference>
<evidence type="ECO:0000256" key="1">
    <source>
        <dbReference type="SAM" id="MobiDB-lite"/>
    </source>
</evidence>
<dbReference type="InterPro" id="IPR036915">
    <property type="entry name" value="Cyclin-like_sf"/>
</dbReference>
<organism evidence="2 3">
    <name type="scientific">Thelonectria olida</name>
    <dbReference type="NCBI Taxonomy" id="1576542"/>
    <lineage>
        <taxon>Eukaryota</taxon>
        <taxon>Fungi</taxon>
        <taxon>Dikarya</taxon>
        <taxon>Ascomycota</taxon>
        <taxon>Pezizomycotina</taxon>
        <taxon>Sordariomycetes</taxon>
        <taxon>Hypocreomycetidae</taxon>
        <taxon>Hypocreales</taxon>
        <taxon>Nectriaceae</taxon>
        <taxon>Thelonectria</taxon>
    </lineage>
</organism>
<name>A0A9P8WCQ7_9HYPO</name>